<dbReference type="AlphaFoldDB" id="X0ZK26"/>
<dbReference type="Pfam" id="PF08447">
    <property type="entry name" value="PAS_3"/>
    <property type="match status" value="1"/>
</dbReference>
<dbReference type="EMBL" id="BART01004361">
    <property type="protein sequence ID" value="GAG69975.1"/>
    <property type="molecule type" value="Genomic_DNA"/>
</dbReference>
<reference evidence="2" key="1">
    <citation type="journal article" date="2014" name="Front. Microbiol.">
        <title>High frequency of phylogenetically diverse reductive dehalogenase-homologous genes in deep subseafloor sedimentary metagenomes.</title>
        <authorList>
            <person name="Kawai M."/>
            <person name="Futagami T."/>
            <person name="Toyoda A."/>
            <person name="Takaki Y."/>
            <person name="Nishi S."/>
            <person name="Hori S."/>
            <person name="Arai W."/>
            <person name="Tsubouchi T."/>
            <person name="Morono Y."/>
            <person name="Uchiyama I."/>
            <person name="Ito T."/>
            <person name="Fujiyama A."/>
            <person name="Inagaki F."/>
            <person name="Takami H."/>
        </authorList>
    </citation>
    <scope>NUCLEOTIDE SEQUENCE</scope>
    <source>
        <strain evidence="2">Expedition CK06-06</strain>
    </source>
</reference>
<evidence type="ECO:0000259" key="1">
    <source>
        <dbReference type="Pfam" id="PF08447"/>
    </source>
</evidence>
<sequence>MNAFSFVHPEDLPEIAKKMNKAIYSGDIIEAIYRTRHKNGHYIPVQARGGIYKDNGNTKFIAVIRDITKQIKRSRIYESKCPI</sequence>
<name>X0ZK26_9ZZZZ</name>
<dbReference type="SUPFAM" id="SSF55785">
    <property type="entry name" value="PYP-like sensor domain (PAS domain)"/>
    <property type="match status" value="1"/>
</dbReference>
<organism evidence="2">
    <name type="scientific">marine sediment metagenome</name>
    <dbReference type="NCBI Taxonomy" id="412755"/>
    <lineage>
        <taxon>unclassified sequences</taxon>
        <taxon>metagenomes</taxon>
        <taxon>ecological metagenomes</taxon>
    </lineage>
</organism>
<dbReference type="InterPro" id="IPR001610">
    <property type="entry name" value="PAC"/>
</dbReference>
<dbReference type="Gene3D" id="3.30.450.20">
    <property type="entry name" value="PAS domain"/>
    <property type="match status" value="1"/>
</dbReference>
<accession>X0ZK26</accession>
<dbReference type="InterPro" id="IPR000014">
    <property type="entry name" value="PAS"/>
</dbReference>
<dbReference type="InterPro" id="IPR035965">
    <property type="entry name" value="PAS-like_dom_sf"/>
</dbReference>
<gene>
    <name evidence="2" type="ORF">S01H4_11017</name>
</gene>
<feature type="domain" description="PAS fold-3" evidence="1">
    <location>
        <begin position="4"/>
        <end position="61"/>
    </location>
</feature>
<comment type="caution">
    <text evidence="2">The sequence shown here is derived from an EMBL/GenBank/DDBJ whole genome shotgun (WGS) entry which is preliminary data.</text>
</comment>
<dbReference type="InterPro" id="IPR013655">
    <property type="entry name" value="PAS_fold_3"/>
</dbReference>
<dbReference type="SMART" id="SM00086">
    <property type="entry name" value="PAC"/>
    <property type="match status" value="1"/>
</dbReference>
<protein>
    <recommendedName>
        <fullName evidence="1">PAS fold-3 domain-containing protein</fullName>
    </recommendedName>
</protein>
<proteinExistence type="predicted"/>
<dbReference type="CDD" id="cd00130">
    <property type="entry name" value="PAS"/>
    <property type="match status" value="1"/>
</dbReference>
<evidence type="ECO:0000313" key="2">
    <source>
        <dbReference type="EMBL" id="GAG69975.1"/>
    </source>
</evidence>
<dbReference type="NCBIfam" id="TIGR00229">
    <property type="entry name" value="sensory_box"/>
    <property type="match status" value="1"/>
</dbReference>